<protein>
    <submittedName>
        <fullName evidence="2">Membrane protein</fullName>
    </submittedName>
</protein>
<dbReference type="STRING" id="228230.RMCC_6081"/>
<proteinExistence type="predicted"/>
<dbReference type="NCBIfam" id="NF041646">
    <property type="entry name" value="VC0807_fam"/>
    <property type="match status" value="1"/>
</dbReference>
<evidence type="ECO:0000313" key="3">
    <source>
        <dbReference type="Proteomes" id="UP000069443"/>
    </source>
</evidence>
<keyword evidence="1" id="KW-0812">Transmembrane</keyword>
<reference evidence="3" key="2">
    <citation type="submission" date="2016-02" db="EMBL/GenBank/DDBJ databases">
        <title>Draft genome sequence of five rapidly growing Mycobacterium species.</title>
        <authorList>
            <person name="Katahira K."/>
            <person name="Gotou Y."/>
            <person name="Iida K."/>
            <person name="Ogura Y."/>
            <person name="Hayashi T."/>
        </authorList>
    </citation>
    <scope>NUCLEOTIDE SEQUENCE [LARGE SCALE GENOMIC DNA]</scope>
    <source>
        <strain evidence="3">JCM15298</strain>
    </source>
</reference>
<keyword evidence="1" id="KW-0472">Membrane</keyword>
<gene>
    <name evidence="2" type="ORF">RMCC_6081</name>
</gene>
<feature type="transmembrane region" description="Helical" evidence="1">
    <location>
        <begin position="32"/>
        <end position="52"/>
    </location>
</feature>
<feature type="transmembrane region" description="Helical" evidence="1">
    <location>
        <begin position="94"/>
        <end position="114"/>
    </location>
</feature>
<dbReference type="OrthoDB" id="4544430at2"/>
<feature type="transmembrane region" description="Helical" evidence="1">
    <location>
        <begin position="64"/>
        <end position="88"/>
    </location>
</feature>
<feature type="transmembrane region" description="Helical" evidence="1">
    <location>
        <begin position="173"/>
        <end position="193"/>
    </location>
</feature>
<dbReference type="Proteomes" id="UP000069443">
    <property type="component" value="Unassembled WGS sequence"/>
</dbReference>
<dbReference type="EMBL" id="BCSY01000129">
    <property type="protein sequence ID" value="GAS99116.1"/>
    <property type="molecule type" value="Genomic_DNA"/>
</dbReference>
<accession>A0A100WJ24</accession>
<comment type="caution">
    <text evidence="2">The sequence shown here is derived from an EMBL/GenBank/DDBJ whole genome shotgun (WGS) entry which is preliminary data.</text>
</comment>
<sequence length="208" mass="21967">MHASPHLRAVVTNMFWDAAPGMSGYVAARSLGATPVLALVAASVATGIRAIVMSVRLRRIDGVALLVLATLLGGCALTLVTGSVRLLLVKDSMMSAVGGITFLASAASHAPLAWQFMLRSAGADAAGHRQRWSMDAGYRRTWRLITAVWGGGLCMEALARVPIALWLPLDRAALVSSIMSVPTVGGLLAWTLWYRRHTAPPELVASVA</sequence>
<dbReference type="AlphaFoldDB" id="A0A100WJ24"/>
<keyword evidence="3" id="KW-1185">Reference proteome</keyword>
<dbReference type="RefSeq" id="WP_062659812.1">
    <property type="nucleotide sequence ID" value="NZ_BCSY01000129.1"/>
</dbReference>
<name>A0A100WJ24_MYCCR</name>
<feature type="transmembrane region" description="Helical" evidence="1">
    <location>
        <begin position="144"/>
        <end position="167"/>
    </location>
</feature>
<reference evidence="3" key="1">
    <citation type="journal article" date="2016" name="Genome Announc.">
        <title>Draft Genome Sequences of Five Rapidly Growing Mycobacterium Species, M. thermoresistibile, M. fortuitum subsp. acetamidolyticum, M. canariasense, M. brisbanense, and M. novocastrense.</title>
        <authorList>
            <person name="Katahira K."/>
            <person name="Ogura Y."/>
            <person name="Gotoh Y."/>
            <person name="Hayashi T."/>
        </authorList>
    </citation>
    <scope>NUCLEOTIDE SEQUENCE [LARGE SCALE GENOMIC DNA]</scope>
    <source>
        <strain evidence="3">JCM15298</strain>
    </source>
</reference>
<keyword evidence="1" id="KW-1133">Transmembrane helix</keyword>
<evidence type="ECO:0000313" key="2">
    <source>
        <dbReference type="EMBL" id="GAS99116.1"/>
    </source>
</evidence>
<organism evidence="2 3">
    <name type="scientific">Mycolicibacterium canariasense</name>
    <name type="common">Mycobacterium canariasense</name>
    <dbReference type="NCBI Taxonomy" id="228230"/>
    <lineage>
        <taxon>Bacteria</taxon>
        <taxon>Bacillati</taxon>
        <taxon>Actinomycetota</taxon>
        <taxon>Actinomycetes</taxon>
        <taxon>Mycobacteriales</taxon>
        <taxon>Mycobacteriaceae</taxon>
        <taxon>Mycolicibacterium</taxon>
    </lineage>
</organism>
<evidence type="ECO:0000256" key="1">
    <source>
        <dbReference type="SAM" id="Phobius"/>
    </source>
</evidence>